<protein>
    <recommendedName>
        <fullName evidence="5">Exodeoxyribonuclease 7 large subunit</fullName>
        <ecNumber evidence="5">3.1.11.6</ecNumber>
    </recommendedName>
    <alternativeName>
        <fullName evidence="5">Exodeoxyribonuclease VII large subunit</fullName>
        <shortName evidence="5">Exonuclease VII large subunit</shortName>
    </alternativeName>
</protein>
<keyword evidence="2 5" id="KW-0540">Nuclease</keyword>
<evidence type="ECO:0000256" key="3">
    <source>
        <dbReference type="ARBA" id="ARBA00022801"/>
    </source>
</evidence>
<dbReference type="NCBIfam" id="TIGR00237">
    <property type="entry name" value="xseA"/>
    <property type="match status" value="1"/>
</dbReference>
<comment type="subcellular location">
    <subcellularLocation>
        <location evidence="5 6">Cytoplasm</location>
    </subcellularLocation>
</comment>
<comment type="function">
    <text evidence="5">Bidirectionally degrades single-stranded DNA into large acid-insoluble oligonucleotides, which are then degraded further into small acid-soluble oligonucleotides.</text>
</comment>
<dbReference type="InterPro" id="IPR020579">
    <property type="entry name" value="Exonuc_VII_lsu_C"/>
</dbReference>
<evidence type="ECO:0000313" key="11">
    <source>
        <dbReference type="Proteomes" id="UP000192917"/>
    </source>
</evidence>
<dbReference type="HAMAP" id="MF_00378">
    <property type="entry name" value="Exonuc_7_L"/>
    <property type="match status" value="1"/>
</dbReference>
<evidence type="ECO:0000256" key="5">
    <source>
        <dbReference type="HAMAP-Rule" id="MF_00378"/>
    </source>
</evidence>
<accession>A0A1Y6CNK1</accession>
<dbReference type="RefSeq" id="WP_085125068.1">
    <property type="nucleotide sequence ID" value="NZ_FWZX01000024.1"/>
</dbReference>
<keyword evidence="3 5" id="KW-0378">Hydrolase</keyword>
<dbReference type="PANTHER" id="PTHR30008">
    <property type="entry name" value="EXODEOXYRIBONUCLEASE 7 LARGE SUBUNIT"/>
    <property type="match status" value="1"/>
</dbReference>
<dbReference type="GO" id="GO:0003676">
    <property type="term" value="F:nucleic acid binding"/>
    <property type="evidence" value="ECO:0007669"/>
    <property type="project" value="InterPro"/>
</dbReference>
<dbReference type="GO" id="GO:0008855">
    <property type="term" value="F:exodeoxyribonuclease VII activity"/>
    <property type="evidence" value="ECO:0007669"/>
    <property type="project" value="UniProtKB-UniRule"/>
</dbReference>
<gene>
    <name evidence="5" type="primary">xseA</name>
    <name evidence="10" type="ORF">SAMN05428998_12411</name>
</gene>
<dbReference type="EC" id="3.1.11.6" evidence="5"/>
<evidence type="ECO:0000256" key="2">
    <source>
        <dbReference type="ARBA" id="ARBA00022722"/>
    </source>
</evidence>
<dbReference type="Pfam" id="PF13742">
    <property type="entry name" value="tRNA_anti_2"/>
    <property type="match status" value="1"/>
</dbReference>
<evidence type="ECO:0000259" key="9">
    <source>
        <dbReference type="Pfam" id="PF13742"/>
    </source>
</evidence>
<proteinExistence type="inferred from homology"/>
<dbReference type="STRING" id="560819.SAMN05428998_12411"/>
<evidence type="ECO:0000259" key="8">
    <source>
        <dbReference type="Pfam" id="PF02601"/>
    </source>
</evidence>
<evidence type="ECO:0000256" key="6">
    <source>
        <dbReference type="RuleBase" id="RU004355"/>
    </source>
</evidence>
<dbReference type="CDD" id="cd04489">
    <property type="entry name" value="ExoVII_LU_OBF"/>
    <property type="match status" value="1"/>
</dbReference>
<dbReference type="InterPro" id="IPR003753">
    <property type="entry name" value="Exonuc_VII_L"/>
</dbReference>
<comment type="catalytic activity">
    <reaction evidence="5 6">
        <text>Exonucleolytic cleavage in either 5'- to 3'- or 3'- to 5'-direction to yield nucleoside 5'-phosphates.</text>
        <dbReference type="EC" id="3.1.11.6"/>
    </reaction>
</comment>
<dbReference type="GO" id="GO:0009318">
    <property type="term" value="C:exodeoxyribonuclease VII complex"/>
    <property type="evidence" value="ECO:0007669"/>
    <property type="project" value="UniProtKB-UniRule"/>
</dbReference>
<reference evidence="10 11" key="1">
    <citation type="submission" date="2017-04" db="EMBL/GenBank/DDBJ databases">
        <authorList>
            <person name="Afonso C.L."/>
            <person name="Miller P.J."/>
            <person name="Scott M.A."/>
            <person name="Spackman E."/>
            <person name="Goraichik I."/>
            <person name="Dimitrov K.M."/>
            <person name="Suarez D.L."/>
            <person name="Swayne D.E."/>
        </authorList>
    </citation>
    <scope>NUCLEOTIDE SEQUENCE [LARGE SCALE GENOMIC DNA]</scope>
    <source>
        <strain evidence="10 11">USBA 355</strain>
    </source>
</reference>
<organism evidence="10 11">
    <name type="scientific">Tistlia consotensis USBA 355</name>
    <dbReference type="NCBI Taxonomy" id="560819"/>
    <lineage>
        <taxon>Bacteria</taxon>
        <taxon>Pseudomonadati</taxon>
        <taxon>Pseudomonadota</taxon>
        <taxon>Alphaproteobacteria</taxon>
        <taxon>Rhodospirillales</taxon>
        <taxon>Rhodovibrionaceae</taxon>
        <taxon>Tistlia</taxon>
    </lineage>
</organism>
<evidence type="ECO:0000256" key="7">
    <source>
        <dbReference type="SAM" id="MobiDB-lite"/>
    </source>
</evidence>
<dbReference type="InterPro" id="IPR025824">
    <property type="entry name" value="OB-fold_nuc-bd_dom"/>
</dbReference>
<name>A0A1Y6CNK1_9PROT</name>
<comment type="similarity">
    <text evidence="5 6">Belongs to the XseA family.</text>
</comment>
<dbReference type="AlphaFoldDB" id="A0A1Y6CNK1"/>
<dbReference type="Proteomes" id="UP000192917">
    <property type="component" value="Unassembled WGS sequence"/>
</dbReference>
<comment type="subunit">
    <text evidence="5">Heterooligomer composed of large and small subunits.</text>
</comment>
<feature type="region of interest" description="Disordered" evidence="7">
    <location>
        <begin position="469"/>
        <end position="495"/>
    </location>
</feature>
<dbReference type="GO" id="GO:0006308">
    <property type="term" value="P:DNA catabolic process"/>
    <property type="evidence" value="ECO:0007669"/>
    <property type="project" value="UniProtKB-UniRule"/>
</dbReference>
<evidence type="ECO:0000313" key="10">
    <source>
        <dbReference type="EMBL" id="SMF62394.1"/>
    </source>
</evidence>
<keyword evidence="4 5" id="KW-0269">Exonuclease</keyword>
<keyword evidence="11" id="KW-1185">Reference proteome</keyword>
<evidence type="ECO:0000256" key="1">
    <source>
        <dbReference type="ARBA" id="ARBA00022490"/>
    </source>
</evidence>
<evidence type="ECO:0000256" key="4">
    <source>
        <dbReference type="ARBA" id="ARBA00022839"/>
    </source>
</evidence>
<dbReference type="GO" id="GO:0005737">
    <property type="term" value="C:cytoplasm"/>
    <property type="evidence" value="ECO:0007669"/>
    <property type="project" value="UniProtKB-SubCell"/>
</dbReference>
<dbReference type="EMBL" id="FWZX01000024">
    <property type="protein sequence ID" value="SMF62394.1"/>
    <property type="molecule type" value="Genomic_DNA"/>
</dbReference>
<sequence>MTDLDLPAATPGNLPELSVSEISRAIKRTLEDRFERVRVRGEISGFKRAASGHLYLTLKDAEAAIDAVCWKGTAARLGLRPEDGMEVVATGRITTFPGRSKYQLVIDSLELAGEGALLKLLEDRRRRLAEEGLFAEARKRPLPYLPEVIGVVTSPTGAVIRDILHRLADRFPRHVLVWPVLVQGEGAAEQVARAIRGFNALPEGGAVPRPDVLIVARGGGSLEDLWAFNEEVVVRAAAESAIPLISAVGHETDTTLIDYASDRRAPTPTAAAEIAVPVRGELVATLLDLERRKLGAGQRLLAERRTAVESLGRGLPDPVRLLGEKSQALDERIERLELAWRGFLQARAARAAELGARLPHPRQQIAYAERGLAELRHRLEGVVPRLTLPARRALAEVQAGTRLPLCAERQLARARDALEAWGARLETLSYEKTLERGFAVVHGPDGLVTRAAQLAAGEALELQFADGRAPAVAGGGGTPRKKAPPPAAPTQERLL</sequence>
<keyword evidence="1 5" id="KW-0963">Cytoplasm</keyword>
<dbReference type="PANTHER" id="PTHR30008:SF0">
    <property type="entry name" value="EXODEOXYRIBONUCLEASE 7 LARGE SUBUNIT"/>
    <property type="match status" value="1"/>
</dbReference>
<feature type="domain" description="OB-fold nucleic acid binding" evidence="9">
    <location>
        <begin position="17"/>
        <end position="109"/>
    </location>
</feature>
<feature type="domain" description="Exonuclease VII large subunit C-terminal" evidence="8">
    <location>
        <begin position="133"/>
        <end position="470"/>
    </location>
</feature>
<dbReference type="Pfam" id="PF02601">
    <property type="entry name" value="Exonuc_VII_L"/>
    <property type="match status" value="1"/>
</dbReference>